<accession>A0AAE0XU73</accession>
<proteinExistence type="predicted"/>
<evidence type="ECO:0000313" key="2">
    <source>
        <dbReference type="Proteomes" id="UP001283361"/>
    </source>
</evidence>
<gene>
    <name evidence="1" type="ORF">RRG08_036711</name>
</gene>
<evidence type="ECO:0000313" key="1">
    <source>
        <dbReference type="EMBL" id="KAK3713099.1"/>
    </source>
</evidence>
<dbReference type="EMBL" id="JAWDGP010007571">
    <property type="protein sequence ID" value="KAK3713099.1"/>
    <property type="molecule type" value="Genomic_DNA"/>
</dbReference>
<keyword evidence="2" id="KW-1185">Reference proteome</keyword>
<protein>
    <submittedName>
        <fullName evidence="1">Uncharacterized protein</fullName>
    </submittedName>
</protein>
<sequence length="68" mass="7556">MKQKARLSISYKVDSLVLVSRGCPLSSAGSTGRAPLLDQEIMWLGLDGKRLSRCSLIRKAFFSNFDVH</sequence>
<dbReference type="Proteomes" id="UP001283361">
    <property type="component" value="Unassembled WGS sequence"/>
</dbReference>
<organism evidence="1 2">
    <name type="scientific">Elysia crispata</name>
    <name type="common">lettuce slug</name>
    <dbReference type="NCBI Taxonomy" id="231223"/>
    <lineage>
        <taxon>Eukaryota</taxon>
        <taxon>Metazoa</taxon>
        <taxon>Spiralia</taxon>
        <taxon>Lophotrochozoa</taxon>
        <taxon>Mollusca</taxon>
        <taxon>Gastropoda</taxon>
        <taxon>Heterobranchia</taxon>
        <taxon>Euthyneura</taxon>
        <taxon>Panpulmonata</taxon>
        <taxon>Sacoglossa</taxon>
        <taxon>Placobranchoidea</taxon>
        <taxon>Plakobranchidae</taxon>
        <taxon>Elysia</taxon>
    </lineage>
</organism>
<reference evidence="1" key="1">
    <citation type="journal article" date="2023" name="G3 (Bethesda)">
        <title>A reference genome for the long-term kleptoplast-retaining sea slug Elysia crispata morphotype clarki.</title>
        <authorList>
            <person name="Eastman K.E."/>
            <person name="Pendleton A.L."/>
            <person name="Shaikh M.A."/>
            <person name="Suttiyut T."/>
            <person name="Ogas R."/>
            <person name="Tomko P."/>
            <person name="Gavelis G."/>
            <person name="Widhalm J.R."/>
            <person name="Wisecaver J.H."/>
        </authorList>
    </citation>
    <scope>NUCLEOTIDE SEQUENCE</scope>
    <source>
        <strain evidence="1">ECLA1</strain>
    </source>
</reference>
<name>A0AAE0XU73_9GAST</name>
<dbReference type="AlphaFoldDB" id="A0AAE0XU73"/>
<comment type="caution">
    <text evidence="1">The sequence shown here is derived from an EMBL/GenBank/DDBJ whole genome shotgun (WGS) entry which is preliminary data.</text>
</comment>